<accession>A0ABK9MLK5</accession>
<dbReference type="Proteomes" id="UP000092444">
    <property type="component" value="Unassembled WGS sequence"/>
</dbReference>
<dbReference type="EnsemblMetazoa" id="GMOY002412.R1690">
    <property type="protein sequence ID" value="GMOY002412.P1690"/>
    <property type="gene ID" value="GMOY002412"/>
</dbReference>
<dbReference type="EMBL" id="CCAG010009903">
    <property type="status" value="NOT_ANNOTATED_CDS"/>
    <property type="molecule type" value="Genomic_DNA"/>
</dbReference>
<organism evidence="1 2">
    <name type="scientific">Glossina morsitans morsitans</name>
    <name type="common">Savannah tsetse fly</name>
    <dbReference type="NCBI Taxonomy" id="37546"/>
    <lineage>
        <taxon>Eukaryota</taxon>
        <taxon>Metazoa</taxon>
        <taxon>Ecdysozoa</taxon>
        <taxon>Arthropoda</taxon>
        <taxon>Hexapoda</taxon>
        <taxon>Insecta</taxon>
        <taxon>Pterygota</taxon>
        <taxon>Neoptera</taxon>
        <taxon>Endopterygota</taxon>
        <taxon>Diptera</taxon>
        <taxon>Brachycera</taxon>
        <taxon>Muscomorpha</taxon>
        <taxon>Hippoboscoidea</taxon>
        <taxon>Glossinidae</taxon>
        <taxon>Glossina</taxon>
    </lineage>
</organism>
<evidence type="ECO:0000313" key="2">
    <source>
        <dbReference type="Proteomes" id="UP000092444"/>
    </source>
</evidence>
<evidence type="ECO:0000313" key="1">
    <source>
        <dbReference type="EnsemblMetazoa" id="GMOY002412.P1690"/>
    </source>
</evidence>
<reference evidence="1" key="1">
    <citation type="submission" date="2025-05" db="UniProtKB">
        <authorList>
            <consortium name="EnsemblMetazoa"/>
        </authorList>
    </citation>
    <scope>IDENTIFICATION</scope>
    <source>
        <strain evidence="1">Yale</strain>
    </source>
</reference>
<keyword evidence="2" id="KW-1185">Reference proteome</keyword>
<protein>
    <submittedName>
        <fullName evidence="1">Uncharacterized protein</fullName>
    </submittedName>
</protein>
<name>A0ABK9MLK5_GLOMM</name>
<proteinExistence type="predicted"/>
<sequence length="72" mass="8307">MHYKVSLMKMSIYKYLLNVETSQKNNVELVQVLDICESSSSSQYSLVALQQPVLIYWHILTSTISLYHEPIG</sequence>